<evidence type="ECO:0000313" key="2">
    <source>
        <dbReference type="EMBL" id="VUZ84100.1"/>
    </source>
</evidence>
<dbReference type="GO" id="GO:0005543">
    <property type="term" value="F:phospholipid binding"/>
    <property type="evidence" value="ECO:0007669"/>
    <property type="project" value="TreeGrafter"/>
</dbReference>
<dbReference type="InterPro" id="IPR052336">
    <property type="entry name" value="MlaD_Phospholipid_Transporter"/>
</dbReference>
<dbReference type="EMBL" id="CABIKM010000006">
    <property type="protein sequence ID" value="VUZ84100.1"/>
    <property type="molecule type" value="Genomic_DNA"/>
</dbReference>
<dbReference type="AlphaFoldDB" id="A0A564ZFL6"/>
<dbReference type="Proteomes" id="UP000334340">
    <property type="component" value="Unassembled WGS sequence"/>
</dbReference>
<sequence>MKRLTMETLVGLFVVVGILALAYLSIRLGKLEVVGDRGYTVVAEFDSVAGLKSGAVVEIAGVEVGRVKKIGLDSYRARVAMSIDPDVKLQDDAIVSIRTKGLIGEKYVRITPGGSDTVVQPGGKLRDTEDPIDIEQLISNYIFGKL</sequence>
<dbReference type="InterPro" id="IPR003399">
    <property type="entry name" value="Mce/MlaD"/>
</dbReference>
<evidence type="ECO:0000313" key="3">
    <source>
        <dbReference type="Proteomes" id="UP000334340"/>
    </source>
</evidence>
<organism evidence="2 3">
    <name type="scientific">Candidatus Methylomirabilis lanthanidiphila</name>
    <dbReference type="NCBI Taxonomy" id="2211376"/>
    <lineage>
        <taxon>Bacteria</taxon>
        <taxon>Candidatus Methylomirabilota</taxon>
        <taxon>Candidatus Methylomirabilia</taxon>
        <taxon>Candidatus Methylomirabilales</taxon>
        <taxon>Candidatus Methylomirabilaceae</taxon>
        <taxon>Candidatus Methylomirabilis</taxon>
    </lineage>
</organism>
<proteinExistence type="predicted"/>
<reference evidence="2 3" key="1">
    <citation type="submission" date="2019-07" db="EMBL/GenBank/DDBJ databases">
        <authorList>
            <person name="Cremers G."/>
        </authorList>
    </citation>
    <scope>NUCLEOTIDE SEQUENCE [LARGE SCALE GENOMIC DNA]</scope>
</reference>
<evidence type="ECO:0000259" key="1">
    <source>
        <dbReference type="Pfam" id="PF02470"/>
    </source>
</evidence>
<dbReference type="GO" id="GO:0005548">
    <property type="term" value="F:phospholipid transporter activity"/>
    <property type="evidence" value="ECO:0007669"/>
    <property type="project" value="TreeGrafter"/>
</dbReference>
<dbReference type="NCBIfam" id="TIGR04430">
    <property type="entry name" value="OM_asym_MlaD"/>
    <property type="match status" value="1"/>
</dbReference>
<gene>
    <name evidence="2" type="ORF">MELA_00465</name>
</gene>
<keyword evidence="3" id="KW-1185">Reference proteome</keyword>
<dbReference type="PANTHER" id="PTHR33371:SF4">
    <property type="entry name" value="INTERMEMBRANE PHOSPHOLIPID TRANSPORT SYSTEM BINDING PROTEIN MLAD"/>
    <property type="match status" value="1"/>
</dbReference>
<dbReference type="InterPro" id="IPR030970">
    <property type="entry name" value="ABC_MlaD"/>
</dbReference>
<dbReference type="Pfam" id="PF02470">
    <property type="entry name" value="MlaD"/>
    <property type="match status" value="1"/>
</dbReference>
<feature type="domain" description="Mce/MlaD" evidence="1">
    <location>
        <begin position="37"/>
        <end position="113"/>
    </location>
</feature>
<name>A0A564ZFL6_9BACT</name>
<dbReference type="PANTHER" id="PTHR33371">
    <property type="entry name" value="INTERMEMBRANE PHOSPHOLIPID TRANSPORT SYSTEM BINDING PROTEIN MLAD-RELATED"/>
    <property type="match status" value="1"/>
</dbReference>
<protein>
    <submittedName>
        <fullName evidence="2">ABC transporter substrate-binding protein</fullName>
    </submittedName>
</protein>
<accession>A0A564ZFL6</accession>